<dbReference type="GO" id="GO:0016051">
    <property type="term" value="P:carbohydrate biosynthetic process"/>
    <property type="evidence" value="ECO:0007669"/>
    <property type="project" value="InterPro"/>
</dbReference>
<keyword evidence="3" id="KW-1185">Reference proteome</keyword>
<dbReference type="InterPro" id="IPR013132">
    <property type="entry name" value="PseI/NeuA/B-like_N"/>
</dbReference>
<dbReference type="Proteomes" id="UP000433101">
    <property type="component" value="Unassembled WGS sequence"/>
</dbReference>
<dbReference type="Pfam" id="PF08666">
    <property type="entry name" value="SAF"/>
    <property type="match status" value="1"/>
</dbReference>
<dbReference type="InterPro" id="IPR020007">
    <property type="entry name" value="NeuB/NeuA"/>
</dbReference>
<evidence type="ECO:0000313" key="2">
    <source>
        <dbReference type="EMBL" id="MXN65574.1"/>
    </source>
</evidence>
<sequence length="348" mass="37211">MNSFKIGDKSVGPDVPCFVIAEIGVNHNGDEDMAIALIEAARDAGADAVKFQTFNADKLVTRNAASAKYQRDNTGVENQNALLKDLELDKSTHERLLTHCNRTGITFLSSPFDLESVDMLSSLGVPAFKVASPDCVSDRLLRHIGKAGKPVILSTGMCDIGEVISGVATLRKSGSDSIALLHCTSCYPAPLDEIHLRAMATIATATDLPVGYSDHSEGNAVSIAAVALGATIIEKHITLDRSLPGPDHPSSIEPKEFAQMVSGIRAVQRALGTPIKQPQPSELSARTLGRRSVATIRQLETGQTLSEQDLILLRPGTGIPPRLESTLIGRKLARPVEPLTLLSWEDLV</sequence>
<gene>
    <name evidence="2" type="primary">neuB</name>
    <name evidence="2" type="ORF">GR183_11735</name>
</gene>
<name>A0A7X3LUY5_9HYPH</name>
<organism evidence="2 3">
    <name type="scientific">Stappia sediminis</name>
    <dbReference type="NCBI Taxonomy" id="2692190"/>
    <lineage>
        <taxon>Bacteria</taxon>
        <taxon>Pseudomonadati</taxon>
        <taxon>Pseudomonadota</taxon>
        <taxon>Alphaproteobacteria</taxon>
        <taxon>Hyphomicrobiales</taxon>
        <taxon>Stappiaceae</taxon>
        <taxon>Stappia</taxon>
    </lineage>
</organism>
<dbReference type="RefSeq" id="WP_160775741.1">
    <property type="nucleotide sequence ID" value="NZ_WUMV01000003.1"/>
</dbReference>
<dbReference type="PROSITE" id="PS50844">
    <property type="entry name" value="AFP_LIKE"/>
    <property type="match status" value="1"/>
</dbReference>
<dbReference type="InterPro" id="IPR051690">
    <property type="entry name" value="PseI-like"/>
</dbReference>
<dbReference type="Gene3D" id="3.20.20.70">
    <property type="entry name" value="Aldolase class I"/>
    <property type="match status" value="1"/>
</dbReference>
<dbReference type="GO" id="GO:0050462">
    <property type="term" value="F:N-acetylneuraminate synthase activity"/>
    <property type="evidence" value="ECO:0007669"/>
    <property type="project" value="UniProtKB-EC"/>
</dbReference>
<dbReference type="CDD" id="cd11615">
    <property type="entry name" value="SAF_NeuB_like"/>
    <property type="match status" value="1"/>
</dbReference>
<proteinExistence type="predicted"/>
<dbReference type="InterPro" id="IPR006190">
    <property type="entry name" value="SAF_AFP_Neu5Ac"/>
</dbReference>
<keyword evidence="2" id="KW-0808">Transferase</keyword>
<accession>A0A7X3LUY5</accession>
<protein>
    <submittedName>
        <fullName evidence="2">N-acetylneuraminate synthase</fullName>
        <ecNumber evidence="2">2.5.1.56</ecNumber>
    </submittedName>
</protein>
<dbReference type="InterPro" id="IPR036732">
    <property type="entry name" value="AFP_Neu5c_C_sf"/>
</dbReference>
<reference evidence="2 3" key="1">
    <citation type="submission" date="2019-12" db="EMBL/GenBank/DDBJ databases">
        <authorList>
            <person name="Li M."/>
        </authorList>
    </citation>
    <scope>NUCLEOTIDE SEQUENCE [LARGE SCALE GENOMIC DNA]</scope>
    <source>
        <strain evidence="2 3">GBMRC 2046</strain>
    </source>
</reference>
<dbReference type="PANTHER" id="PTHR42966">
    <property type="entry name" value="N-ACETYLNEURAMINATE SYNTHASE"/>
    <property type="match status" value="1"/>
</dbReference>
<dbReference type="EC" id="2.5.1.56" evidence="2"/>
<dbReference type="InterPro" id="IPR013974">
    <property type="entry name" value="SAF"/>
</dbReference>
<dbReference type="NCBIfam" id="TIGR03569">
    <property type="entry name" value="NeuB_NnaB"/>
    <property type="match status" value="1"/>
</dbReference>
<evidence type="ECO:0000259" key="1">
    <source>
        <dbReference type="PROSITE" id="PS50844"/>
    </source>
</evidence>
<dbReference type="PANTHER" id="PTHR42966:SF1">
    <property type="entry name" value="SIALIC ACID SYNTHASE"/>
    <property type="match status" value="1"/>
</dbReference>
<dbReference type="SUPFAM" id="SSF51269">
    <property type="entry name" value="AFP III-like domain"/>
    <property type="match status" value="1"/>
</dbReference>
<dbReference type="GO" id="GO:0047444">
    <property type="term" value="F:N-acylneuraminate-9-phosphate synthase activity"/>
    <property type="evidence" value="ECO:0007669"/>
    <property type="project" value="TreeGrafter"/>
</dbReference>
<dbReference type="SUPFAM" id="SSF51569">
    <property type="entry name" value="Aldolase"/>
    <property type="match status" value="1"/>
</dbReference>
<dbReference type="Pfam" id="PF03102">
    <property type="entry name" value="NeuB"/>
    <property type="match status" value="1"/>
</dbReference>
<dbReference type="EMBL" id="WUMV01000003">
    <property type="protein sequence ID" value="MXN65574.1"/>
    <property type="molecule type" value="Genomic_DNA"/>
</dbReference>
<dbReference type="Gene3D" id="3.90.1210.10">
    <property type="entry name" value="Antifreeze-like/N-acetylneuraminic acid synthase C-terminal domain"/>
    <property type="match status" value="1"/>
</dbReference>
<dbReference type="InterPro" id="IPR057736">
    <property type="entry name" value="SAF_PseI/NeuA/NeuB"/>
</dbReference>
<feature type="domain" description="AFP-like" evidence="1">
    <location>
        <begin position="292"/>
        <end position="348"/>
    </location>
</feature>
<evidence type="ECO:0000313" key="3">
    <source>
        <dbReference type="Proteomes" id="UP000433101"/>
    </source>
</evidence>
<dbReference type="InterPro" id="IPR013785">
    <property type="entry name" value="Aldolase_TIM"/>
</dbReference>
<comment type="caution">
    <text evidence="2">The sequence shown here is derived from an EMBL/GenBank/DDBJ whole genome shotgun (WGS) entry which is preliminary data.</text>
</comment>
<dbReference type="AlphaFoldDB" id="A0A7X3LUY5"/>
<dbReference type="SMART" id="SM00858">
    <property type="entry name" value="SAF"/>
    <property type="match status" value="1"/>
</dbReference>